<dbReference type="SUPFAM" id="SSF53697">
    <property type="entry name" value="SIS domain"/>
    <property type="match status" value="1"/>
</dbReference>
<reference evidence="4 5" key="1">
    <citation type="journal article" date="2015" name="Nature">
        <title>rRNA introns, odd ribosomes, and small enigmatic genomes across a large radiation of phyla.</title>
        <authorList>
            <person name="Brown C.T."/>
            <person name="Hug L.A."/>
            <person name="Thomas B.C."/>
            <person name="Sharon I."/>
            <person name="Castelle C.J."/>
            <person name="Singh A."/>
            <person name="Wilkins M.J."/>
            <person name="Williams K.H."/>
            <person name="Banfield J.F."/>
        </authorList>
    </citation>
    <scope>NUCLEOTIDE SEQUENCE [LARGE SCALE GENOMIC DNA]</scope>
</reference>
<dbReference type="Pfam" id="PF10432">
    <property type="entry name" value="bact-PGI_C"/>
    <property type="match status" value="1"/>
</dbReference>
<sequence length="342" mass="38282">MSGSPHKFDKSNLRQAILDAPGQFSVGFDVAKDVKVDGSFERVVFFGEGGSAFPASFVRILIADKRYGLGQLPIRFMQNYTYNLTPDSFGAALNVVCSYSGNTEEAISVLGQLIEKKLPTVGVAAGGQIEEICLSKNIPFVKLPMPRPDFQPRMGSGYFVGAMLKVLSNCGLTVDFSDEILKSAEGFSSKMEEYEKQGRELAAKIVGRTPLVWANQMYKELARVWTIKFNEHAKNPAFFNFFSELNHNLMVGLTHLGERYFVIMLKDPADDPRNLRRYEITADILKIYKTESEIIEIGGLTVFEKLFNSVYLADFAAYYLAEINGEDPTPVVMVEELKKRLK</sequence>
<proteinExistence type="inferred from homology"/>
<dbReference type="GO" id="GO:0005975">
    <property type="term" value="P:carbohydrate metabolic process"/>
    <property type="evidence" value="ECO:0007669"/>
    <property type="project" value="InterPro"/>
</dbReference>
<name>A0A0G0UJ18_9BACT</name>
<comment type="similarity">
    <text evidence="1">Belongs to the PGI/PMI family.</text>
</comment>
<dbReference type="InterPro" id="IPR019490">
    <property type="entry name" value="Glu6P/Mann6P_isomerase_C"/>
</dbReference>
<dbReference type="Gene3D" id="3.40.50.10490">
    <property type="entry name" value="Glucose-6-phosphate isomerase like protein, domain 1"/>
    <property type="match status" value="2"/>
</dbReference>
<dbReference type="GO" id="GO:1901135">
    <property type="term" value="P:carbohydrate derivative metabolic process"/>
    <property type="evidence" value="ECO:0007669"/>
    <property type="project" value="InterPro"/>
</dbReference>
<dbReference type="CDD" id="cd05637">
    <property type="entry name" value="SIS_PGI_PMI_2"/>
    <property type="match status" value="1"/>
</dbReference>
<feature type="domain" description="Bifunctional glucose-6-phosphate/mannose-6-phosphate isomerase C-terminal" evidence="3">
    <location>
        <begin position="196"/>
        <end position="341"/>
    </location>
</feature>
<protein>
    <submittedName>
        <fullName evidence="4">Bifunctional phosphoglucose/phosphomannose isomerase</fullName>
    </submittedName>
</protein>
<dbReference type="GO" id="GO:0004347">
    <property type="term" value="F:glucose-6-phosphate isomerase activity"/>
    <property type="evidence" value="ECO:0007669"/>
    <property type="project" value="InterPro"/>
</dbReference>
<evidence type="ECO:0000256" key="1">
    <source>
        <dbReference type="ARBA" id="ARBA00010523"/>
    </source>
</evidence>
<evidence type="ECO:0000259" key="3">
    <source>
        <dbReference type="Pfam" id="PF10432"/>
    </source>
</evidence>
<evidence type="ECO:0000313" key="5">
    <source>
        <dbReference type="Proteomes" id="UP000034531"/>
    </source>
</evidence>
<dbReference type="EMBL" id="LBYI01000014">
    <property type="protein sequence ID" value="KKR50172.1"/>
    <property type="molecule type" value="Genomic_DNA"/>
</dbReference>
<keyword evidence="2 4" id="KW-0413">Isomerase</keyword>
<dbReference type="InterPro" id="IPR046348">
    <property type="entry name" value="SIS_dom_sf"/>
</dbReference>
<evidence type="ECO:0000256" key="2">
    <source>
        <dbReference type="ARBA" id="ARBA00023235"/>
    </source>
</evidence>
<comment type="caution">
    <text evidence="4">The sequence shown here is derived from an EMBL/GenBank/DDBJ whole genome shotgun (WGS) entry which is preliminary data.</text>
</comment>
<organism evidence="4 5">
    <name type="scientific">Candidatus Curtissbacteria bacterium GW2011_GWA1_40_16</name>
    <dbReference type="NCBI Taxonomy" id="1618405"/>
    <lineage>
        <taxon>Bacteria</taxon>
        <taxon>Candidatus Curtissiibacteriota</taxon>
    </lineage>
</organism>
<gene>
    <name evidence="4" type="ORF">UT84_C0014G0020</name>
</gene>
<dbReference type="GO" id="GO:0097367">
    <property type="term" value="F:carbohydrate derivative binding"/>
    <property type="evidence" value="ECO:0007669"/>
    <property type="project" value="InterPro"/>
</dbReference>
<dbReference type="AlphaFoldDB" id="A0A0G0UJ18"/>
<dbReference type="GO" id="GO:0004476">
    <property type="term" value="F:mannose-6-phosphate isomerase activity"/>
    <property type="evidence" value="ECO:0007669"/>
    <property type="project" value="InterPro"/>
</dbReference>
<evidence type="ECO:0000313" key="4">
    <source>
        <dbReference type="EMBL" id="KKR50172.1"/>
    </source>
</evidence>
<dbReference type="Proteomes" id="UP000034531">
    <property type="component" value="Unassembled WGS sequence"/>
</dbReference>
<accession>A0A0G0UJ18</accession>